<feature type="compositionally biased region" description="Basic residues" evidence="1">
    <location>
        <begin position="326"/>
        <end position="339"/>
    </location>
</feature>
<proteinExistence type="predicted"/>
<keyword evidence="3" id="KW-1185">Reference proteome</keyword>
<name>A0A7J7EBW6_DICBM</name>
<organism evidence="2 3">
    <name type="scientific">Diceros bicornis minor</name>
    <name type="common">South-central black rhinoceros</name>
    <dbReference type="NCBI Taxonomy" id="77932"/>
    <lineage>
        <taxon>Eukaryota</taxon>
        <taxon>Metazoa</taxon>
        <taxon>Chordata</taxon>
        <taxon>Craniata</taxon>
        <taxon>Vertebrata</taxon>
        <taxon>Euteleostomi</taxon>
        <taxon>Mammalia</taxon>
        <taxon>Eutheria</taxon>
        <taxon>Laurasiatheria</taxon>
        <taxon>Perissodactyla</taxon>
        <taxon>Rhinocerotidae</taxon>
        <taxon>Diceros</taxon>
    </lineage>
</organism>
<feature type="compositionally biased region" description="Basic residues" evidence="1">
    <location>
        <begin position="262"/>
        <end position="279"/>
    </location>
</feature>
<sequence length="459" mass="49010">MSKRPLAFCKYHKHIHLLPSGTQDDTQQLHPAARHGTKLGLRIGLRCWQTAYLVVERIGMDLKLRPSGLQKLQDNKEEGNGGNGPRHRLRKPAGGALSHHSTRVRDFPQRACTDASPRRRFLPTFCPTVSDALAPSLACPSRSPRQCAITPTRLGAAAGPARRRCGMGGGDEQRPGDAPGHSCPGAHAQGPSRAAGRARAPAPGRRGAARAGRGIGAAPAERGRPRDTASPGGQLPRRAAFPRVKTGAGGPWLHRPDGWRAAHARPGRGRPHTSVHRLSRRLGCARAGRRCLCACHREAAAAHRGPSAPGRPGRRGSPPGEAGGRPGRRRTTRARRGRAAHREAPSTVLRRPVPSLPAPPARPLSRFNAQGPEGRPRAVAPHARTRRAPAPVRGAVPRERTARDILHGGLGHGPARRLHGLRARLLGRSPRLGAAPHTPLRRLSPVWGSAPPSLRPCSP</sequence>
<dbReference type="EMBL" id="JACDTQ010003801">
    <property type="protein sequence ID" value="KAF5912896.1"/>
    <property type="molecule type" value="Genomic_DNA"/>
</dbReference>
<evidence type="ECO:0000313" key="3">
    <source>
        <dbReference type="Proteomes" id="UP000551758"/>
    </source>
</evidence>
<protein>
    <submittedName>
        <fullName evidence="2">Uncharacterized protein</fullName>
    </submittedName>
</protein>
<comment type="caution">
    <text evidence="2">The sequence shown here is derived from an EMBL/GenBank/DDBJ whole genome shotgun (WGS) entry which is preliminary data.</text>
</comment>
<reference evidence="2 3" key="1">
    <citation type="journal article" date="2020" name="Mol. Biol. Evol.">
        <title>Interspecific Gene Flow and the Evolution of Specialization in Black and White Rhinoceros.</title>
        <authorList>
            <person name="Moodley Y."/>
            <person name="Westbury M.V."/>
            <person name="Russo I.M."/>
            <person name="Gopalakrishnan S."/>
            <person name="Rakotoarivelo A."/>
            <person name="Olsen R.A."/>
            <person name="Prost S."/>
            <person name="Tunstall T."/>
            <person name="Ryder O.A."/>
            <person name="Dalen L."/>
            <person name="Bruford M.W."/>
        </authorList>
    </citation>
    <scope>NUCLEOTIDE SEQUENCE [LARGE SCALE GENOMIC DNA]</scope>
    <source>
        <strain evidence="2">SBR-YM</strain>
        <tissue evidence="2">Skin</tissue>
    </source>
</reference>
<feature type="region of interest" description="Disordered" evidence="1">
    <location>
        <begin position="70"/>
        <end position="112"/>
    </location>
</feature>
<feature type="compositionally biased region" description="Low complexity" evidence="1">
    <location>
        <begin position="190"/>
        <end position="220"/>
    </location>
</feature>
<dbReference type="AlphaFoldDB" id="A0A7J7EBW6"/>
<evidence type="ECO:0000256" key="1">
    <source>
        <dbReference type="SAM" id="MobiDB-lite"/>
    </source>
</evidence>
<accession>A0A7J7EBW6</accession>
<evidence type="ECO:0000313" key="2">
    <source>
        <dbReference type="EMBL" id="KAF5912896.1"/>
    </source>
</evidence>
<feature type="region of interest" description="Disordered" evidence="1">
    <location>
        <begin position="428"/>
        <end position="459"/>
    </location>
</feature>
<feature type="compositionally biased region" description="Low complexity" evidence="1">
    <location>
        <begin position="377"/>
        <end position="394"/>
    </location>
</feature>
<feature type="compositionally biased region" description="Low complexity" evidence="1">
    <location>
        <begin position="302"/>
        <end position="320"/>
    </location>
</feature>
<dbReference type="Proteomes" id="UP000551758">
    <property type="component" value="Unassembled WGS sequence"/>
</dbReference>
<gene>
    <name evidence="2" type="ORF">HPG69_007889</name>
</gene>
<feature type="region of interest" description="Disordered" evidence="1">
    <location>
        <begin position="301"/>
        <end position="394"/>
    </location>
</feature>
<feature type="region of interest" description="Disordered" evidence="1">
    <location>
        <begin position="135"/>
        <end position="279"/>
    </location>
</feature>